<feature type="domain" description="F-box" evidence="1">
    <location>
        <begin position="8"/>
        <end position="58"/>
    </location>
</feature>
<dbReference type="InterPro" id="IPR001810">
    <property type="entry name" value="F-box_dom"/>
</dbReference>
<dbReference type="Pfam" id="PF00646">
    <property type="entry name" value="F-box"/>
    <property type="match status" value="1"/>
</dbReference>
<dbReference type="AlphaFoldDB" id="W7HU11"/>
<organism evidence="2 3">
    <name type="scientific">Drechslerella stenobrocha 248</name>
    <dbReference type="NCBI Taxonomy" id="1043628"/>
    <lineage>
        <taxon>Eukaryota</taxon>
        <taxon>Fungi</taxon>
        <taxon>Dikarya</taxon>
        <taxon>Ascomycota</taxon>
        <taxon>Pezizomycotina</taxon>
        <taxon>Orbiliomycetes</taxon>
        <taxon>Orbiliales</taxon>
        <taxon>Orbiliaceae</taxon>
        <taxon>Drechslerella</taxon>
    </lineage>
</organism>
<sequence length="398" mass="47271">MADPAFTPFPINNFPHEIIDNIIECMPTLTLTKFSETCKRFYYMSLPVMRRTFVVRRWLLRPNYWDWLEIACQRNWHLVRHLDIHMFNRVCNGWGSYWCMLRVYTNVTKVDLRFDQDDYMHLTFVLSCCLHTYLNLKTLKVQARWRRLTANVDKEDIRCYTQLPATKKSYVENLTIVTEFWDDETCDMISKVFGRTLNAIAYAGCKKRFKSKIQNLKIEIIEPRLPGAPENPFTHPDRSDIHNITKGNFKRLRLRAKKLELQGVEKFALWGLELFCPTTYAQVTDLTIKWSHYNVNYIHLALEKLKDFPVLERLHVKDESFNYSPSIGRNKYCFQNRLQCSQTIAEQNLRLKFIGWYRGGDLGTYNCGDNYRYGWNIERTTGTNPVINFDFPANAFDY</sequence>
<dbReference type="InterPro" id="IPR036047">
    <property type="entry name" value="F-box-like_dom_sf"/>
</dbReference>
<dbReference type="Proteomes" id="UP000024837">
    <property type="component" value="Unassembled WGS sequence"/>
</dbReference>
<dbReference type="CDD" id="cd09917">
    <property type="entry name" value="F-box_SF"/>
    <property type="match status" value="1"/>
</dbReference>
<dbReference type="SUPFAM" id="SSF81383">
    <property type="entry name" value="F-box domain"/>
    <property type="match status" value="1"/>
</dbReference>
<dbReference type="EMBL" id="KI966464">
    <property type="protein sequence ID" value="EWC43433.1"/>
    <property type="molecule type" value="Genomic_DNA"/>
</dbReference>
<evidence type="ECO:0000313" key="2">
    <source>
        <dbReference type="EMBL" id="EWC43433.1"/>
    </source>
</evidence>
<protein>
    <recommendedName>
        <fullName evidence="1">F-box domain-containing protein</fullName>
    </recommendedName>
</protein>
<evidence type="ECO:0000313" key="3">
    <source>
        <dbReference type="Proteomes" id="UP000024837"/>
    </source>
</evidence>
<name>W7HU11_9PEZI</name>
<keyword evidence="3" id="KW-1185">Reference proteome</keyword>
<evidence type="ECO:0000259" key="1">
    <source>
        <dbReference type="PROSITE" id="PS50181"/>
    </source>
</evidence>
<dbReference type="OrthoDB" id="10590506at2759"/>
<proteinExistence type="predicted"/>
<gene>
    <name evidence="2" type="ORF">DRE_07619</name>
</gene>
<accession>W7HU11</accession>
<reference evidence="2 3" key="1">
    <citation type="submission" date="2013-05" db="EMBL/GenBank/DDBJ databases">
        <title>Drechslerella stenobrocha genome reveals carnivorous origination and mechanical trapping mechanism of predatory fungi.</title>
        <authorList>
            <person name="Liu X."/>
            <person name="Zhang W."/>
            <person name="Liu K."/>
        </authorList>
    </citation>
    <scope>NUCLEOTIDE SEQUENCE [LARGE SCALE GENOMIC DNA]</scope>
    <source>
        <strain evidence="2 3">248</strain>
    </source>
</reference>
<dbReference type="PROSITE" id="PS50181">
    <property type="entry name" value="FBOX"/>
    <property type="match status" value="1"/>
</dbReference>
<dbReference type="HOGENOM" id="CLU_692674_0_0_1"/>